<feature type="compositionally biased region" description="Polar residues" evidence="7">
    <location>
        <begin position="1"/>
        <end position="13"/>
    </location>
</feature>
<feature type="transmembrane region" description="Helical" evidence="8">
    <location>
        <begin position="41"/>
        <end position="67"/>
    </location>
</feature>
<dbReference type="InterPro" id="IPR039421">
    <property type="entry name" value="Type_1_exporter"/>
</dbReference>
<dbReference type="InterPro" id="IPR036640">
    <property type="entry name" value="ABC1_TM_sf"/>
</dbReference>
<reference evidence="10 11" key="1">
    <citation type="submission" date="2014-06" db="EMBL/GenBank/DDBJ databases">
        <authorList>
            <person name="Swart Estienne"/>
        </authorList>
    </citation>
    <scope>NUCLEOTIDE SEQUENCE [LARGE SCALE GENOMIC DNA]</scope>
    <source>
        <strain evidence="10 11">130c</strain>
    </source>
</reference>
<keyword evidence="11" id="KW-1185">Reference proteome</keyword>
<evidence type="ECO:0000256" key="4">
    <source>
        <dbReference type="ARBA" id="ARBA00022737"/>
    </source>
</evidence>
<dbReference type="GO" id="GO:0005524">
    <property type="term" value="F:ATP binding"/>
    <property type="evidence" value="ECO:0007669"/>
    <property type="project" value="InterPro"/>
</dbReference>
<feature type="transmembrane region" description="Helical" evidence="8">
    <location>
        <begin position="266"/>
        <end position="289"/>
    </location>
</feature>
<feature type="transmembrane region" description="Helical" evidence="8">
    <location>
        <begin position="188"/>
        <end position="209"/>
    </location>
</feature>
<evidence type="ECO:0000256" key="1">
    <source>
        <dbReference type="ARBA" id="ARBA00004141"/>
    </source>
</evidence>
<accession>A0A078AUM5</accession>
<dbReference type="Proteomes" id="UP000039865">
    <property type="component" value="Unassembled WGS sequence"/>
</dbReference>
<sequence>MTRQTSSDNTESLKSAKSEEPRVESLPLRKFYSYTNKKDKIMIIIGTLAAVATGILLPCFALIIGDLGEAFLPSNEPDYKRRLLKEISGQMALLAVGTWIAGYIYYAFWQHIAENISYDLRLRYLKALLQQEVEFLEQIKIQTLPSQIGENFTQISESIGQKLSSIIFGIVNLLSAIAIAFISGCDLAAIFFSVFPAMFIIMVVFGMFVKRASYNKIKALEQMTTKTDETLQGIKVVLSFAQEEKEIEQFREMAEITKNKSIKAEYWTAAFIGILKFVIFGFYSLNLWIATIYIDEQRINPNTARADITSRYNKGQHFIRKQRCK</sequence>
<dbReference type="CDD" id="cd18577">
    <property type="entry name" value="ABC_6TM_Pgp_ABCB1_D1_like"/>
    <property type="match status" value="1"/>
</dbReference>
<dbReference type="PANTHER" id="PTHR43394">
    <property type="entry name" value="ATP-DEPENDENT PERMEASE MDL1, MITOCHONDRIAL"/>
    <property type="match status" value="1"/>
</dbReference>
<evidence type="ECO:0000256" key="8">
    <source>
        <dbReference type="SAM" id="Phobius"/>
    </source>
</evidence>
<dbReference type="PANTHER" id="PTHR43394:SF11">
    <property type="entry name" value="ATP-BINDING CASSETTE TRANSPORTER"/>
    <property type="match status" value="1"/>
</dbReference>
<name>A0A078AUM5_STYLE</name>
<comment type="subcellular location">
    <subcellularLocation>
        <location evidence="1">Membrane</location>
        <topology evidence="1">Multi-pass membrane protein</topology>
    </subcellularLocation>
</comment>
<evidence type="ECO:0000256" key="7">
    <source>
        <dbReference type="SAM" id="MobiDB-lite"/>
    </source>
</evidence>
<evidence type="ECO:0000259" key="9">
    <source>
        <dbReference type="PROSITE" id="PS50929"/>
    </source>
</evidence>
<keyword evidence="5 8" id="KW-1133">Transmembrane helix</keyword>
<dbReference type="GO" id="GO:0090374">
    <property type="term" value="P:oligopeptide export from mitochondrion"/>
    <property type="evidence" value="ECO:0007669"/>
    <property type="project" value="TreeGrafter"/>
</dbReference>
<organism evidence="10 11">
    <name type="scientific">Stylonychia lemnae</name>
    <name type="common">Ciliate</name>
    <dbReference type="NCBI Taxonomy" id="5949"/>
    <lineage>
        <taxon>Eukaryota</taxon>
        <taxon>Sar</taxon>
        <taxon>Alveolata</taxon>
        <taxon>Ciliophora</taxon>
        <taxon>Intramacronucleata</taxon>
        <taxon>Spirotrichea</taxon>
        <taxon>Stichotrichia</taxon>
        <taxon>Sporadotrichida</taxon>
        <taxon>Oxytrichidae</taxon>
        <taxon>Stylonychinae</taxon>
        <taxon>Stylonychia</taxon>
    </lineage>
</organism>
<keyword evidence="3 8" id="KW-0812">Transmembrane</keyword>
<feature type="transmembrane region" description="Helical" evidence="8">
    <location>
        <begin position="87"/>
        <end position="108"/>
    </location>
</feature>
<dbReference type="AlphaFoldDB" id="A0A078AUM5"/>
<dbReference type="PROSITE" id="PS50929">
    <property type="entry name" value="ABC_TM1F"/>
    <property type="match status" value="1"/>
</dbReference>
<dbReference type="OMA" id="LQIRIMQ"/>
<dbReference type="InterPro" id="IPR011527">
    <property type="entry name" value="ABC1_TM_dom"/>
</dbReference>
<evidence type="ECO:0000313" key="10">
    <source>
        <dbReference type="EMBL" id="CDW86105.1"/>
    </source>
</evidence>
<keyword evidence="6 8" id="KW-0472">Membrane</keyword>
<evidence type="ECO:0000256" key="5">
    <source>
        <dbReference type="ARBA" id="ARBA00022989"/>
    </source>
</evidence>
<evidence type="ECO:0000313" key="11">
    <source>
        <dbReference type="Proteomes" id="UP000039865"/>
    </source>
</evidence>
<dbReference type="EMBL" id="CCKQ01014349">
    <property type="protein sequence ID" value="CDW86105.1"/>
    <property type="molecule type" value="Genomic_DNA"/>
</dbReference>
<gene>
    <name evidence="10" type="primary">Contig83.g105</name>
    <name evidence="10" type="ORF">STYLEM_15196</name>
</gene>
<dbReference type="Pfam" id="PF00664">
    <property type="entry name" value="ABC_membrane"/>
    <property type="match status" value="1"/>
</dbReference>
<dbReference type="InParanoid" id="A0A078AUM5"/>
<feature type="region of interest" description="Disordered" evidence="7">
    <location>
        <begin position="1"/>
        <end position="21"/>
    </location>
</feature>
<protein>
    <submittedName>
        <fullName evidence="10">Abc transporter</fullName>
    </submittedName>
</protein>
<dbReference type="Gene3D" id="1.20.1560.10">
    <property type="entry name" value="ABC transporter type 1, transmembrane domain"/>
    <property type="match status" value="1"/>
</dbReference>
<proteinExistence type="predicted"/>
<dbReference type="GO" id="GO:0015421">
    <property type="term" value="F:ABC-type oligopeptide transporter activity"/>
    <property type="evidence" value="ECO:0007669"/>
    <property type="project" value="TreeGrafter"/>
</dbReference>
<evidence type="ECO:0000256" key="3">
    <source>
        <dbReference type="ARBA" id="ARBA00022692"/>
    </source>
</evidence>
<keyword evidence="2" id="KW-0813">Transport</keyword>
<feature type="transmembrane region" description="Helical" evidence="8">
    <location>
        <begin position="163"/>
        <end position="182"/>
    </location>
</feature>
<evidence type="ECO:0000256" key="6">
    <source>
        <dbReference type="ARBA" id="ARBA00023136"/>
    </source>
</evidence>
<dbReference type="GO" id="GO:0005743">
    <property type="term" value="C:mitochondrial inner membrane"/>
    <property type="evidence" value="ECO:0007669"/>
    <property type="project" value="TreeGrafter"/>
</dbReference>
<feature type="domain" description="ABC transmembrane type-1" evidence="9">
    <location>
        <begin position="44"/>
        <end position="301"/>
    </location>
</feature>
<keyword evidence="4" id="KW-0677">Repeat</keyword>
<dbReference type="OrthoDB" id="417789at2759"/>
<dbReference type="SUPFAM" id="SSF90123">
    <property type="entry name" value="ABC transporter transmembrane region"/>
    <property type="match status" value="1"/>
</dbReference>
<evidence type="ECO:0000256" key="2">
    <source>
        <dbReference type="ARBA" id="ARBA00022448"/>
    </source>
</evidence>